<gene>
    <name evidence="2" type="ORF">MRATA1EN1_LOCUS25093</name>
</gene>
<accession>A0ABN8ZVC5</accession>
<sequence>MSLHQLITRPLAENSQGSSSSCWAFLPSTCTLALFQAGGKSGQLSQAPHPSATSSQRQREDVSSSVSFSGVRRSHPAYWAEPDHTAAVSVRVQVDNEGHSLHSG</sequence>
<feature type="compositionally biased region" description="Polar residues" evidence="1">
    <location>
        <begin position="42"/>
        <end position="56"/>
    </location>
</feature>
<evidence type="ECO:0000313" key="3">
    <source>
        <dbReference type="Proteomes" id="UP001176941"/>
    </source>
</evidence>
<reference evidence="2" key="1">
    <citation type="submission" date="2023-04" db="EMBL/GenBank/DDBJ databases">
        <authorList>
            <consortium name="ELIXIR-Norway"/>
        </authorList>
    </citation>
    <scope>NUCLEOTIDE SEQUENCE [LARGE SCALE GENOMIC DNA]</scope>
</reference>
<evidence type="ECO:0000313" key="2">
    <source>
        <dbReference type="EMBL" id="CAI9176131.1"/>
    </source>
</evidence>
<name>A0ABN8ZVC5_RANTA</name>
<keyword evidence="3" id="KW-1185">Reference proteome</keyword>
<dbReference type="EMBL" id="OX459941">
    <property type="protein sequence ID" value="CAI9176131.1"/>
    <property type="molecule type" value="Genomic_DNA"/>
</dbReference>
<feature type="region of interest" description="Disordered" evidence="1">
    <location>
        <begin position="1"/>
        <end position="20"/>
    </location>
</feature>
<protein>
    <submittedName>
        <fullName evidence="2">Uncharacterized protein</fullName>
    </submittedName>
</protein>
<proteinExistence type="predicted"/>
<feature type="region of interest" description="Disordered" evidence="1">
    <location>
        <begin position="40"/>
        <end position="71"/>
    </location>
</feature>
<evidence type="ECO:0000256" key="1">
    <source>
        <dbReference type="SAM" id="MobiDB-lite"/>
    </source>
</evidence>
<organism evidence="2 3">
    <name type="scientific">Rangifer tarandus platyrhynchus</name>
    <name type="common">Svalbard reindeer</name>
    <dbReference type="NCBI Taxonomy" id="3082113"/>
    <lineage>
        <taxon>Eukaryota</taxon>
        <taxon>Metazoa</taxon>
        <taxon>Chordata</taxon>
        <taxon>Craniata</taxon>
        <taxon>Vertebrata</taxon>
        <taxon>Euteleostomi</taxon>
        <taxon>Mammalia</taxon>
        <taxon>Eutheria</taxon>
        <taxon>Laurasiatheria</taxon>
        <taxon>Artiodactyla</taxon>
        <taxon>Ruminantia</taxon>
        <taxon>Pecora</taxon>
        <taxon>Cervidae</taxon>
        <taxon>Odocoileinae</taxon>
        <taxon>Rangifer</taxon>
    </lineage>
</organism>
<dbReference type="Proteomes" id="UP001176941">
    <property type="component" value="Chromosome 5"/>
</dbReference>